<feature type="transmembrane region" description="Helical" evidence="10">
    <location>
        <begin position="24"/>
        <end position="43"/>
    </location>
</feature>
<evidence type="ECO:0000256" key="3">
    <source>
        <dbReference type="ARBA" id="ARBA00007971"/>
    </source>
</evidence>
<name>A0ABS6BT55_9CLOT</name>
<dbReference type="RefSeq" id="WP_216146245.1">
    <property type="nucleotide sequence ID" value="NZ_JAHLDV010000006.1"/>
</dbReference>
<gene>
    <name evidence="13" type="primary">fliF</name>
    <name evidence="13" type="ORF">KPL37_04625</name>
</gene>
<evidence type="ECO:0000313" key="14">
    <source>
        <dbReference type="Proteomes" id="UP000776252"/>
    </source>
</evidence>
<evidence type="ECO:0000256" key="4">
    <source>
        <dbReference type="ARBA" id="ARBA00022475"/>
    </source>
</evidence>
<dbReference type="Pfam" id="PF08345">
    <property type="entry name" value="YscJ_FliF_C"/>
    <property type="match status" value="1"/>
</dbReference>
<sequence>MSKLLEMRNKFSQSWGNLSKNKKIAYSILVGVILIALTSFIVATTQTKYAVLYSNLSTEDSGTIITQLKTDKVDYKVSGTSILVPKDQIDSLRMTLASEVTLTDGSKGFELFDTSKMAPTDTETKIMYQRALSGEIERAIKSFPEVEGAKVNLVMPESTAFVKETDPATASVVLKLKSGTKLTDEQVKAIVSLTTGAVQNLPKENVSIVSDDFKLLTEGLYDKEKDTITDSTDEQQELQAQVEKSLEAKIMKVLEPVYKDSVKVSVNADLDFDALTRKSTTYGTKGAVVSSHDIETWNGGTSTGLSTSPVDNATQNTSPTTTKDGNIVSKESTKNYDITKTDDNVVKAPGAVKKITTSVVLDGNLDVATKTSVNNLVAQAIGYSGARGDTISIEGLYFNTAAKKAAQQALLDIANADKAAANKVLYTRIAIGALAILIFIIAIVVIRRSRKKEETTSEGIDMIIGDNIPPKQEEFAPIEFESNDKKSNMENQVKKYAAEKPEQVADIIKSWLTEDER</sequence>
<dbReference type="InterPro" id="IPR000067">
    <property type="entry name" value="FlgMring_FliF"/>
</dbReference>
<keyword evidence="13" id="KW-0969">Cilium</keyword>
<comment type="caution">
    <text evidence="13">The sequence shown here is derived from an EMBL/GenBank/DDBJ whole genome shotgun (WGS) entry which is preliminary data.</text>
</comment>
<organism evidence="13 14">
    <name type="scientific">Clostridium frigoris</name>
    <dbReference type="NCBI Taxonomy" id="205327"/>
    <lineage>
        <taxon>Bacteria</taxon>
        <taxon>Bacillati</taxon>
        <taxon>Bacillota</taxon>
        <taxon>Clostridia</taxon>
        <taxon>Eubacteriales</taxon>
        <taxon>Clostridiaceae</taxon>
        <taxon>Clostridium</taxon>
    </lineage>
</organism>
<dbReference type="Proteomes" id="UP000776252">
    <property type="component" value="Unassembled WGS sequence"/>
</dbReference>
<keyword evidence="6 10" id="KW-1133">Transmembrane helix</keyword>
<evidence type="ECO:0000256" key="7">
    <source>
        <dbReference type="ARBA" id="ARBA00023143"/>
    </source>
</evidence>
<keyword evidence="13" id="KW-0282">Flagellum</keyword>
<protein>
    <recommendedName>
        <fullName evidence="8">Flagellar M-ring protein</fullName>
    </recommendedName>
</protein>
<accession>A0ABS6BT55</accession>
<evidence type="ECO:0000256" key="1">
    <source>
        <dbReference type="ARBA" id="ARBA00004117"/>
    </source>
</evidence>
<keyword evidence="7 8" id="KW-0975">Bacterial flagellum</keyword>
<comment type="subcellular location">
    <subcellularLocation>
        <location evidence="1 8">Bacterial flagellum basal body</location>
    </subcellularLocation>
    <subcellularLocation>
        <location evidence="2">Cell membrane</location>
        <topology evidence="2">Multi-pass membrane protein</topology>
    </subcellularLocation>
</comment>
<dbReference type="PANTHER" id="PTHR30046">
    <property type="entry name" value="FLAGELLAR M-RING PROTEIN"/>
    <property type="match status" value="1"/>
</dbReference>
<reference evidence="13 14" key="1">
    <citation type="submission" date="2021-06" db="EMBL/GenBank/DDBJ databases">
        <title>Clostridia strains as spoilage organisms.</title>
        <authorList>
            <person name="Wambui J."/>
            <person name="Stephan R."/>
            <person name="Stevens M.J.A."/>
        </authorList>
    </citation>
    <scope>NUCLEOTIDE SEQUENCE [LARGE SCALE GENOMIC DNA]</scope>
    <source>
        <strain evidence="13 14">DSM 14204</strain>
    </source>
</reference>
<keyword evidence="5 10" id="KW-0812">Transmembrane</keyword>
<evidence type="ECO:0000256" key="9">
    <source>
        <dbReference type="SAM" id="MobiDB-lite"/>
    </source>
</evidence>
<evidence type="ECO:0000259" key="11">
    <source>
        <dbReference type="Pfam" id="PF01514"/>
    </source>
</evidence>
<evidence type="ECO:0000256" key="6">
    <source>
        <dbReference type="ARBA" id="ARBA00022989"/>
    </source>
</evidence>
<feature type="domain" description="Flagellar M-ring N-terminal" evidence="11">
    <location>
        <begin position="45"/>
        <end position="217"/>
    </location>
</feature>
<comment type="function">
    <text evidence="8">The M ring may be actively involved in energy transduction.</text>
</comment>
<dbReference type="InterPro" id="IPR006182">
    <property type="entry name" value="FliF_N_dom"/>
</dbReference>
<keyword evidence="13" id="KW-0966">Cell projection</keyword>
<dbReference type="PANTHER" id="PTHR30046:SF0">
    <property type="entry name" value="FLAGELLAR M-RING PROTEIN"/>
    <property type="match status" value="1"/>
</dbReference>
<feature type="transmembrane region" description="Helical" evidence="10">
    <location>
        <begin position="425"/>
        <end position="446"/>
    </location>
</feature>
<evidence type="ECO:0000259" key="12">
    <source>
        <dbReference type="Pfam" id="PF08345"/>
    </source>
</evidence>
<evidence type="ECO:0000313" key="13">
    <source>
        <dbReference type="EMBL" id="MBU3159042.1"/>
    </source>
</evidence>
<keyword evidence="10" id="KW-0472">Membrane</keyword>
<feature type="compositionally biased region" description="Polar residues" evidence="9">
    <location>
        <begin position="300"/>
        <end position="324"/>
    </location>
</feature>
<dbReference type="InterPro" id="IPR043427">
    <property type="entry name" value="YscJ/FliF"/>
</dbReference>
<dbReference type="Pfam" id="PF01514">
    <property type="entry name" value="YscJ_FliF"/>
    <property type="match status" value="1"/>
</dbReference>
<keyword evidence="4" id="KW-1003">Cell membrane</keyword>
<dbReference type="EMBL" id="JAHLDV010000006">
    <property type="protein sequence ID" value="MBU3159042.1"/>
    <property type="molecule type" value="Genomic_DNA"/>
</dbReference>
<evidence type="ECO:0000256" key="2">
    <source>
        <dbReference type="ARBA" id="ARBA00004651"/>
    </source>
</evidence>
<dbReference type="InterPro" id="IPR013556">
    <property type="entry name" value="Flag_M-ring_C"/>
</dbReference>
<evidence type="ECO:0000256" key="8">
    <source>
        <dbReference type="PIRNR" id="PIRNR004862"/>
    </source>
</evidence>
<feature type="domain" description="Flagellar M-ring C-terminal" evidence="12">
    <location>
        <begin position="259"/>
        <end position="398"/>
    </location>
</feature>
<evidence type="ECO:0000256" key="10">
    <source>
        <dbReference type="SAM" id="Phobius"/>
    </source>
</evidence>
<feature type="region of interest" description="Disordered" evidence="9">
    <location>
        <begin position="300"/>
        <end position="327"/>
    </location>
</feature>
<dbReference type="PIRSF" id="PIRSF004862">
    <property type="entry name" value="FliF"/>
    <property type="match status" value="1"/>
</dbReference>
<proteinExistence type="inferred from homology"/>
<dbReference type="NCBIfam" id="TIGR00206">
    <property type="entry name" value="fliF"/>
    <property type="match status" value="1"/>
</dbReference>
<keyword evidence="14" id="KW-1185">Reference proteome</keyword>
<evidence type="ECO:0000256" key="5">
    <source>
        <dbReference type="ARBA" id="ARBA00022692"/>
    </source>
</evidence>
<comment type="similarity">
    <text evidence="3 8">Belongs to the FliF family.</text>
</comment>